<dbReference type="CDD" id="cd06259">
    <property type="entry name" value="YdcF-like"/>
    <property type="match status" value="1"/>
</dbReference>
<dbReference type="PANTHER" id="PTHR30336:SF4">
    <property type="entry name" value="ENVELOPE BIOGENESIS FACTOR ELYC"/>
    <property type="match status" value="1"/>
</dbReference>
<proteinExistence type="predicted"/>
<dbReference type="RefSeq" id="WP_188253560.1">
    <property type="nucleotide sequence ID" value="NZ_JABVCF010000002.1"/>
</dbReference>
<dbReference type="Proteomes" id="UP000680348">
    <property type="component" value="Unassembled WGS sequence"/>
</dbReference>
<organism evidence="3 4">
    <name type="scientific">Pseudaminobacter soli</name>
    <name type="common">ex Zhang et al. 2022</name>
    <dbReference type="NCBI Taxonomy" id="2831468"/>
    <lineage>
        <taxon>Bacteria</taxon>
        <taxon>Pseudomonadati</taxon>
        <taxon>Pseudomonadota</taxon>
        <taxon>Alphaproteobacteria</taxon>
        <taxon>Hyphomicrobiales</taxon>
        <taxon>Phyllobacteriaceae</taxon>
        <taxon>Pseudaminobacter</taxon>
    </lineage>
</organism>
<keyword evidence="1" id="KW-0812">Transmembrane</keyword>
<keyword evidence="1" id="KW-1133">Transmembrane helix</keyword>
<reference evidence="3" key="1">
    <citation type="submission" date="2021-04" db="EMBL/GenBank/DDBJ databases">
        <title>Pseudaminobacter soli sp. nov., isolated from paddy soil contaminated by heavy metals.</title>
        <authorList>
            <person name="Zhang K."/>
        </authorList>
    </citation>
    <scope>NUCLEOTIDE SEQUENCE</scope>
    <source>
        <strain evidence="3">19-2017</strain>
    </source>
</reference>
<protein>
    <submittedName>
        <fullName evidence="3">YdcF family protein</fullName>
    </submittedName>
</protein>
<evidence type="ECO:0000313" key="3">
    <source>
        <dbReference type="EMBL" id="MBS3648000.1"/>
    </source>
</evidence>
<keyword evidence="1" id="KW-0472">Membrane</keyword>
<evidence type="ECO:0000256" key="1">
    <source>
        <dbReference type="SAM" id="Phobius"/>
    </source>
</evidence>
<evidence type="ECO:0000259" key="2">
    <source>
        <dbReference type="Pfam" id="PF02698"/>
    </source>
</evidence>
<dbReference type="InterPro" id="IPR051599">
    <property type="entry name" value="Cell_Envelope_Assoc"/>
</dbReference>
<feature type="domain" description="DUF218" evidence="2">
    <location>
        <begin position="72"/>
        <end position="204"/>
    </location>
</feature>
<name>A0A942DZV2_9HYPH</name>
<dbReference type="AlphaFoldDB" id="A0A942DZV2"/>
<dbReference type="GO" id="GO:0005886">
    <property type="term" value="C:plasma membrane"/>
    <property type="evidence" value="ECO:0007669"/>
    <property type="project" value="TreeGrafter"/>
</dbReference>
<dbReference type="Pfam" id="PF02698">
    <property type="entry name" value="DUF218"/>
    <property type="match status" value="1"/>
</dbReference>
<feature type="transmembrane region" description="Helical" evidence="1">
    <location>
        <begin position="36"/>
        <end position="59"/>
    </location>
</feature>
<sequence>MLPSRSNPDYIFAMMKAASRDSGGARGPGAGRALRVAAMALLAGAIFFVGGFGLFATYVSELETPREIKTADGIIVLTGGQARLDAALELLKSGKGRRLLISGVHPDAGRDSLRRITGGDKDLFACCVDIDHAALDTIGNAEESAKWVQSHAYERVILVTSNYHMPRSLLEIGRLVERAKVEPYPVVNTPLAGGGWLTKPAALRVIFTEYTKYVAAVARSALPAGSIGDGEPRYTATIVRNTVEAD</sequence>
<dbReference type="GO" id="GO:0000270">
    <property type="term" value="P:peptidoglycan metabolic process"/>
    <property type="evidence" value="ECO:0007669"/>
    <property type="project" value="TreeGrafter"/>
</dbReference>
<dbReference type="EMBL" id="JAGWCR010000002">
    <property type="protein sequence ID" value="MBS3648000.1"/>
    <property type="molecule type" value="Genomic_DNA"/>
</dbReference>
<accession>A0A942DZV2</accession>
<dbReference type="PANTHER" id="PTHR30336">
    <property type="entry name" value="INNER MEMBRANE PROTEIN, PROBABLE PERMEASE"/>
    <property type="match status" value="1"/>
</dbReference>
<comment type="caution">
    <text evidence="3">The sequence shown here is derived from an EMBL/GenBank/DDBJ whole genome shotgun (WGS) entry which is preliminary data.</text>
</comment>
<dbReference type="GO" id="GO:0043164">
    <property type="term" value="P:Gram-negative-bacterium-type cell wall biogenesis"/>
    <property type="evidence" value="ECO:0007669"/>
    <property type="project" value="TreeGrafter"/>
</dbReference>
<gene>
    <name evidence="3" type="ORF">KEU06_05065</name>
</gene>
<evidence type="ECO:0000313" key="4">
    <source>
        <dbReference type="Proteomes" id="UP000680348"/>
    </source>
</evidence>
<dbReference type="InterPro" id="IPR003848">
    <property type="entry name" value="DUF218"/>
</dbReference>
<keyword evidence="4" id="KW-1185">Reference proteome</keyword>